<dbReference type="PANTHER" id="PTHR42844">
    <property type="entry name" value="DIHYDRONEOPTERIN ALDOLASE 1-RELATED"/>
    <property type="match status" value="1"/>
</dbReference>
<gene>
    <name evidence="8" type="primary">folB</name>
    <name evidence="8" type="ORF">KCG34_19830</name>
</gene>
<evidence type="ECO:0000313" key="9">
    <source>
        <dbReference type="Proteomes" id="UP000676409"/>
    </source>
</evidence>
<evidence type="ECO:0000313" key="8">
    <source>
        <dbReference type="EMBL" id="QUD87277.1"/>
    </source>
</evidence>
<protein>
    <recommendedName>
        <fullName evidence="6">7,8-dihydroneopterin aldolase</fullName>
        <ecNumber evidence="6">4.1.2.25</ecNumber>
    </recommendedName>
</protein>
<evidence type="ECO:0000259" key="7">
    <source>
        <dbReference type="SMART" id="SM00905"/>
    </source>
</evidence>
<name>A0A975FYI7_9CAUL</name>
<evidence type="ECO:0000256" key="5">
    <source>
        <dbReference type="ARBA" id="ARBA00023239"/>
    </source>
</evidence>
<dbReference type="KEGG" id="caul:KCG34_19830"/>
<accession>A0A975FYI7</accession>
<dbReference type="InterPro" id="IPR006156">
    <property type="entry name" value="Dihydroneopterin_aldolase"/>
</dbReference>
<evidence type="ECO:0000256" key="2">
    <source>
        <dbReference type="ARBA" id="ARBA00005013"/>
    </source>
</evidence>
<keyword evidence="9" id="KW-1185">Reference proteome</keyword>
<comment type="catalytic activity">
    <reaction evidence="1 6">
        <text>7,8-dihydroneopterin = 6-hydroxymethyl-7,8-dihydropterin + glycolaldehyde</text>
        <dbReference type="Rhea" id="RHEA:10540"/>
        <dbReference type="ChEBI" id="CHEBI:17001"/>
        <dbReference type="ChEBI" id="CHEBI:17071"/>
        <dbReference type="ChEBI" id="CHEBI:44841"/>
        <dbReference type="EC" id="4.1.2.25"/>
    </reaction>
</comment>
<dbReference type="AlphaFoldDB" id="A0A975FYI7"/>
<dbReference type="PANTHER" id="PTHR42844:SF1">
    <property type="entry name" value="DIHYDRONEOPTERIN ALDOLASE 1-RELATED"/>
    <property type="match status" value="1"/>
</dbReference>
<dbReference type="EMBL" id="CP073078">
    <property type="protein sequence ID" value="QUD87277.1"/>
    <property type="molecule type" value="Genomic_DNA"/>
</dbReference>
<evidence type="ECO:0000256" key="6">
    <source>
        <dbReference type="RuleBase" id="RU362079"/>
    </source>
</evidence>
<dbReference type="Pfam" id="PF02152">
    <property type="entry name" value="FolB"/>
    <property type="match status" value="1"/>
</dbReference>
<dbReference type="NCBIfam" id="TIGR00525">
    <property type="entry name" value="folB"/>
    <property type="match status" value="1"/>
</dbReference>
<dbReference type="InterPro" id="IPR006157">
    <property type="entry name" value="FolB_dom"/>
</dbReference>
<dbReference type="NCBIfam" id="TIGR00526">
    <property type="entry name" value="folB_dom"/>
    <property type="match status" value="1"/>
</dbReference>
<dbReference type="GO" id="GO:0004150">
    <property type="term" value="F:dihydroneopterin aldolase activity"/>
    <property type="evidence" value="ECO:0007669"/>
    <property type="project" value="UniProtKB-UniRule"/>
</dbReference>
<dbReference type="SUPFAM" id="SSF55620">
    <property type="entry name" value="Tetrahydrobiopterin biosynthesis enzymes-like"/>
    <property type="match status" value="1"/>
</dbReference>
<evidence type="ECO:0000256" key="3">
    <source>
        <dbReference type="ARBA" id="ARBA00005708"/>
    </source>
</evidence>
<comment type="function">
    <text evidence="6">Catalyzes the conversion of 7,8-dihydroneopterin to 6-hydroxymethyl-7,8-dihydropterin.</text>
</comment>
<evidence type="ECO:0000256" key="1">
    <source>
        <dbReference type="ARBA" id="ARBA00001353"/>
    </source>
</evidence>
<feature type="domain" description="Dihydroneopterin aldolase/epimerase" evidence="7">
    <location>
        <begin position="24"/>
        <end position="132"/>
    </location>
</feature>
<dbReference type="RefSeq" id="WP_211937329.1">
    <property type="nucleotide sequence ID" value="NZ_CP073078.1"/>
</dbReference>
<dbReference type="GO" id="GO:0005737">
    <property type="term" value="C:cytoplasm"/>
    <property type="evidence" value="ECO:0007669"/>
    <property type="project" value="TreeGrafter"/>
</dbReference>
<dbReference type="InterPro" id="IPR043133">
    <property type="entry name" value="GTP-CH-I_C/QueF"/>
</dbReference>
<dbReference type="Gene3D" id="3.30.1130.10">
    <property type="match status" value="1"/>
</dbReference>
<dbReference type="GO" id="GO:0046654">
    <property type="term" value="P:tetrahydrofolate biosynthetic process"/>
    <property type="evidence" value="ECO:0007669"/>
    <property type="project" value="UniProtKB-UniRule"/>
</dbReference>
<keyword evidence="4 6" id="KW-0289">Folate biosynthesis</keyword>
<comment type="similarity">
    <text evidence="3 6">Belongs to the DHNA family.</text>
</comment>
<dbReference type="GO" id="GO:0046656">
    <property type="term" value="P:folic acid biosynthetic process"/>
    <property type="evidence" value="ECO:0007669"/>
    <property type="project" value="UniProtKB-UniRule"/>
</dbReference>
<dbReference type="SMART" id="SM00905">
    <property type="entry name" value="FolB"/>
    <property type="match status" value="1"/>
</dbReference>
<evidence type="ECO:0000256" key="4">
    <source>
        <dbReference type="ARBA" id="ARBA00022909"/>
    </source>
</evidence>
<keyword evidence="5 6" id="KW-0456">Lyase</keyword>
<organism evidence="8 9">
    <name type="scientific">Phenylobacterium montanum</name>
    <dbReference type="NCBI Taxonomy" id="2823693"/>
    <lineage>
        <taxon>Bacteria</taxon>
        <taxon>Pseudomonadati</taxon>
        <taxon>Pseudomonadota</taxon>
        <taxon>Alphaproteobacteria</taxon>
        <taxon>Caulobacterales</taxon>
        <taxon>Caulobacteraceae</taxon>
        <taxon>Phenylobacterium</taxon>
    </lineage>
</organism>
<comment type="pathway">
    <text evidence="2 6">Cofactor biosynthesis; tetrahydrofolate biosynthesis; 2-amino-4-hydroxy-6-hydroxymethyl-7,8-dihydropteridine diphosphate from 7,8-dihydroneopterin triphosphate: step 3/4.</text>
</comment>
<sequence>MNFALPKQVQPDDAPQAQVSRLHVFVRELRIDAEVGIYGHEYGRKQPLLIDVELEILPGPIEHISDTLNYEEVVARAQAIADAGHVMLIETFAERLARACLEDVRVMQARVRVEKPEALAPKAAAAGVEMILTRS</sequence>
<dbReference type="EC" id="4.1.2.25" evidence="6"/>
<reference evidence="8" key="1">
    <citation type="submission" date="2021-04" db="EMBL/GenBank/DDBJ databases">
        <title>The complete genome sequence of Caulobacter sp. S6.</title>
        <authorList>
            <person name="Tang Y."/>
            <person name="Ouyang W."/>
            <person name="Liu Q."/>
            <person name="Huang B."/>
            <person name="Guo Z."/>
            <person name="Lei P."/>
        </authorList>
    </citation>
    <scope>NUCLEOTIDE SEQUENCE</scope>
    <source>
        <strain evidence="8">S6</strain>
    </source>
</reference>
<dbReference type="Proteomes" id="UP000676409">
    <property type="component" value="Chromosome"/>
</dbReference>
<proteinExistence type="inferred from homology"/>